<feature type="region of interest" description="Disordered" evidence="1">
    <location>
        <begin position="1"/>
        <end position="121"/>
    </location>
</feature>
<comment type="caution">
    <text evidence="2">The sequence shown here is derived from an EMBL/GenBank/DDBJ whole genome shotgun (WGS) entry which is preliminary data.</text>
</comment>
<dbReference type="EMBL" id="JARJCW010000003">
    <property type="protein sequence ID" value="KAJ7226945.1"/>
    <property type="molecule type" value="Genomic_DNA"/>
</dbReference>
<organism evidence="2 3">
    <name type="scientific">Mycena pura</name>
    <dbReference type="NCBI Taxonomy" id="153505"/>
    <lineage>
        <taxon>Eukaryota</taxon>
        <taxon>Fungi</taxon>
        <taxon>Dikarya</taxon>
        <taxon>Basidiomycota</taxon>
        <taxon>Agaricomycotina</taxon>
        <taxon>Agaricomycetes</taxon>
        <taxon>Agaricomycetidae</taxon>
        <taxon>Agaricales</taxon>
        <taxon>Marasmiineae</taxon>
        <taxon>Mycenaceae</taxon>
        <taxon>Mycena</taxon>
    </lineage>
</organism>
<evidence type="ECO:0000313" key="3">
    <source>
        <dbReference type="Proteomes" id="UP001219525"/>
    </source>
</evidence>
<feature type="compositionally biased region" description="Basic and acidic residues" evidence="1">
    <location>
        <begin position="84"/>
        <end position="104"/>
    </location>
</feature>
<protein>
    <submittedName>
        <fullName evidence="2">Uncharacterized protein</fullName>
    </submittedName>
</protein>
<dbReference type="Proteomes" id="UP001219525">
    <property type="component" value="Unassembled WGS sequence"/>
</dbReference>
<feature type="compositionally biased region" description="Basic residues" evidence="1">
    <location>
        <begin position="29"/>
        <end position="52"/>
    </location>
</feature>
<gene>
    <name evidence="2" type="ORF">GGX14DRAFT_385725</name>
</gene>
<reference evidence="2" key="1">
    <citation type="submission" date="2023-03" db="EMBL/GenBank/DDBJ databases">
        <title>Massive genome expansion in bonnet fungi (Mycena s.s.) driven by repeated elements and novel gene families across ecological guilds.</title>
        <authorList>
            <consortium name="Lawrence Berkeley National Laboratory"/>
            <person name="Harder C.B."/>
            <person name="Miyauchi S."/>
            <person name="Viragh M."/>
            <person name="Kuo A."/>
            <person name="Thoen E."/>
            <person name="Andreopoulos B."/>
            <person name="Lu D."/>
            <person name="Skrede I."/>
            <person name="Drula E."/>
            <person name="Henrissat B."/>
            <person name="Morin E."/>
            <person name="Kohler A."/>
            <person name="Barry K."/>
            <person name="LaButti K."/>
            <person name="Morin E."/>
            <person name="Salamov A."/>
            <person name="Lipzen A."/>
            <person name="Mereny Z."/>
            <person name="Hegedus B."/>
            <person name="Baldrian P."/>
            <person name="Stursova M."/>
            <person name="Weitz H."/>
            <person name="Taylor A."/>
            <person name="Grigoriev I.V."/>
            <person name="Nagy L.G."/>
            <person name="Martin F."/>
            <person name="Kauserud H."/>
        </authorList>
    </citation>
    <scope>NUCLEOTIDE SEQUENCE</scope>
    <source>
        <strain evidence="2">9144</strain>
    </source>
</reference>
<name>A0AAD6YR34_9AGAR</name>
<evidence type="ECO:0000313" key="2">
    <source>
        <dbReference type="EMBL" id="KAJ7226945.1"/>
    </source>
</evidence>
<dbReference type="PROSITE" id="PS51257">
    <property type="entry name" value="PROKAR_LIPOPROTEIN"/>
    <property type="match status" value="1"/>
</dbReference>
<sequence length="121" mass="13029">MHRPRSSILQSISLSSPAALGCDPISTRMRSKSKSGPLKRKERRAPPMHRPTRTYGGSPVTVDGSGNRPPDAVSTSEACLRNLSGKEEPERAEKPPVRAVRCEDPAINGTLAGGRRETSVQ</sequence>
<evidence type="ECO:0000256" key="1">
    <source>
        <dbReference type="SAM" id="MobiDB-lite"/>
    </source>
</evidence>
<proteinExistence type="predicted"/>
<keyword evidence="3" id="KW-1185">Reference proteome</keyword>
<dbReference type="AlphaFoldDB" id="A0AAD6YR34"/>
<feature type="compositionally biased region" description="Low complexity" evidence="1">
    <location>
        <begin position="1"/>
        <end position="19"/>
    </location>
</feature>
<accession>A0AAD6YR34</accession>